<protein>
    <recommendedName>
        <fullName evidence="4">Secreted protein</fullName>
    </recommendedName>
</protein>
<organism evidence="2 3">
    <name type="scientific">Solea senegalensis</name>
    <name type="common">Senegalese sole</name>
    <dbReference type="NCBI Taxonomy" id="28829"/>
    <lineage>
        <taxon>Eukaryota</taxon>
        <taxon>Metazoa</taxon>
        <taxon>Chordata</taxon>
        <taxon>Craniata</taxon>
        <taxon>Vertebrata</taxon>
        <taxon>Euteleostomi</taxon>
        <taxon>Actinopterygii</taxon>
        <taxon>Neopterygii</taxon>
        <taxon>Teleostei</taxon>
        <taxon>Neoteleostei</taxon>
        <taxon>Acanthomorphata</taxon>
        <taxon>Carangaria</taxon>
        <taxon>Pleuronectiformes</taxon>
        <taxon>Pleuronectoidei</taxon>
        <taxon>Soleidae</taxon>
        <taxon>Solea</taxon>
    </lineage>
</organism>
<evidence type="ECO:0000256" key="1">
    <source>
        <dbReference type="SAM" id="SignalP"/>
    </source>
</evidence>
<dbReference type="AlphaFoldDB" id="A0AAV6SXN7"/>
<feature type="signal peptide" evidence="1">
    <location>
        <begin position="1"/>
        <end position="26"/>
    </location>
</feature>
<dbReference type="EMBL" id="JAGKHQ010000002">
    <property type="protein sequence ID" value="KAG7521917.1"/>
    <property type="molecule type" value="Genomic_DNA"/>
</dbReference>
<dbReference type="Proteomes" id="UP000693946">
    <property type="component" value="Linkage Group LG10"/>
</dbReference>
<evidence type="ECO:0000313" key="2">
    <source>
        <dbReference type="EMBL" id="KAG7521917.1"/>
    </source>
</evidence>
<sequence>MLNMCLVLVLHRWIWINDWFCWLTLSRRSPHEVLCEAECRSYKVLDLKQACKRLNGGGGEEGGTGRLSLTSSTAKGYLWVNVPKAL</sequence>
<name>A0AAV6SXN7_SOLSE</name>
<comment type="caution">
    <text evidence="2">The sequence shown here is derived from an EMBL/GenBank/DDBJ whole genome shotgun (WGS) entry which is preliminary data.</text>
</comment>
<gene>
    <name evidence="2" type="ORF">JOB18_009671</name>
</gene>
<evidence type="ECO:0000313" key="3">
    <source>
        <dbReference type="Proteomes" id="UP000693946"/>
    </source>
</evidence>
<feature type="chain" id="PRO_5043832055" description="Secreted protein" evidence="1">
    <location>
        <begin position="27"/>
        <end position="86"/>
    </location>
</feature>
<evidence type="ECO:0008006" key="4">
    <source>
        <dbReference type="Google" id="ProtNLM"/>
    </source>
</evidence>
<accession>A0AAV6SXN7</accession>
<proteinExistence type="predicted"/>
<reference evidence="2 3" key="1">
    <citation type="journal article" date="2021" name="Sci. Rep.">
        <title>Chromosome anchoring in Senegalese sole (Solea senegalensis) reveals sex-associated markers and genome rearrangements in flatfish.</title>
        <authorList>
            <person name="Guerrero-Cozar I."/>
            <person name="Gomez-Garrido J."/>
            <person name="Berbel C."/>
            <person name="Martinez-Blanch J.F."/>
            <person name="Alioto T."/>
            <person name="Claros M.G."/>
            <person name="Gagnaire P.A."/>
            <person name="Manchado M."/>
        </authorList>
    </citation>
    <scope>NUCLEOTIDE SEQUENCE [LARGE SCALE GENOMIC DNA]</scope>
    <source>
        <strain evidence="2">Sse05_10M</strain>
    </source>
</reference>
<keyword evidence="3" id="KW-1185">Reference proteome</keyword>
<keyword evidence="1" id="KW-0732">Signal</keyword>